<feature type="compositionally biased region" description="Basic and acidic residues" evidence="1">
    <location>
        <begin position="844"/>
        <end position="888"/>
    </location>
</feature>
<feature type="compositionally biased region" description="Basic and acidic residues" evidence="1">
    <location>
        <begin position="763"/>
        <end position="772"/>
    </location>
</feature>
<name>A0A9W8XCE7_9PLEO</name>
<feature type="region of interest" description="Disordered" evidence="1">
    <location>
        <begin position="1178"/>
        <end position="1208"/>
    </location>
</feature>
<dbReference type="EMBL" id="JAPEUX010000008">
    <property type="protein sequence ID" value="KAJ4346923.1"/>
    <property type="molecule type" value="Genomic_DNA"/>
</dbReference>
<evidence type="ECO:0000313" key="4">
    <source>
        <dbReference type="Proteomes" id="UP001140513"/>
    </source>
</evidence>
<protein>
    <recommendedName>
        <fullName evidence="2">Telomeric single stranded DNA binding POT1/Cdc13 domain-containing protein</fullName>
    </recommendedName>
</protein>
<feature type="compositionally biased region" description="Polar residues" evidence="1">
    <location>
        <begin position="443"/>
        <end position="459"/>
    </location>
</feature>
<feature type="region of interest" description="Disordered" evidence="1">
    <location>
        <begin position="380"/>
        <end position="401"/>
    </location>
</feature>
<feature type="compositionally biased region" description="Polar residues" evidence="1">
    <location>
        <begin position="1034"/>
        <end position="1073"/>
    </location>
</feature>
<dbReference type="SUPFAM" id="SSF50249">
    <property type="entry name" value="Nucleic acid-binding proteins"/>
    <property type="match status" value="1"/>
</dbReference>
<feature type="compositionally biased region" description="Acidic residues" evidence="1">
    <location>
        <begin position="952"/>
        <end position="969"/>
    </location>
</feature>
<feature type="compositionally biased region" description="Polar residues" evidence="1">
    <location>
        <begin position="1096"/>
        <end position="1121"/>
    </location>
</feature>
<dbReference type="Gene3D" id="2.40.50.140">
    <property type="entry name" value="Nucleic acid-binding proteins"/>
    <property type="match status" value="1"/>
</dbReference>
<comment type="caution">
    <text evidence="3">The sequence shown here is derived from an EMBL/GenBank/DDBJ whole genome shotgun (WGS) entry which is preliminary data.</text>
</comment>
<feature type="region of interest" description="Disordered" evidence="1">
    <location>
        <begin position="608"/>
        <end position="638"/>
    </location>
</feature>
<feature type="compositionally biased region" description="Acidic residues" evidence="1">
    <location>
        <begin position="327"/>
        <end position="336"/>
    </location>
</feature>
<feature type="compositionally biased region" description="Basic and acidic residues" evidence="1">
    <location>
        <begin position="209"/>
        <end position="222"/>
    </location>
</feature>
<dbReference type="GO" id="GO:0000781">
    <property type="term" value="C:chromosome, telomeric region"/>
    <property type="evidence" value="ECO:0007669"/>
    <property type="project" value="InterPro"/>
</dbReference>
<feature type="region of interest" description="Disordered" evidence="1">
    <location>
        <begin position="209"/>
        <end position="351"/>
    </location>
</feature>
<evidence type="ECO:0000313" key="3">
    <source>
        <dbReference type="EMBL" id="KAJ4346923.1"/>
    </source>
</evidence>
<feature type="region of interest" description="Disordered" evidence="1">
    <location>
        <begin position="170"/>
        <end position="191"/>
    </location>
</feature>
<feature type="region of interest" description="Disordered" evidence="1">
    <location>
        <begin position="998"/>
        <end position="1137"/>
    </location>
</feature>
<feature type="compositionally biased region" description="Polar residues" evidence="1">
    <location>
        <begin position="338"/>
        <end position="347"/>
    </location>
</feature>
<feature type="compositionally biased region" description="Basic and acidic residues" evidence="1">
    <location>
        <begin position="700"/>
        <end position="710"/>
    </location>
</feature>
<sequence>MEYTSIAELKPELPALESKQIRGVVTLIWPYSSSARQFAFLLGDPDFRRRRKDGQVRVRFSGSSARAMASTNIGIGDEVVLSLRGVVFVKEKDVSTPGKSVDWELAYKQTLSSRVVRQGEELADLDLINVAPTPAPASPVRATPRASIESSSQWSSPAFLKRSRFSNGPVVAPPIDPFADDIEDGHAKKRRRRSYRDWNAWTYLARTPSPEKEDVSMDESGRPDTSPVRPVLLPATPVSPSKLPANADTGSPEESHGQNSDTEDHGQGAGKSNHSVGKDGSYERPQPGIDGTNDDLVQDASYYDLYAGLDEQPPAPYEVARSSDTEPNTDEEDPSEDSYIQMSQGTQHPDDIGMRELMHVNDDEMSDVAVIEADEIQETPYVDGNAGSGPENSSVAAAEEEVSEIVNPLSENVTTEPIEDKMIHSTQMHSVTEVKSEEHDVLTSKTSQTRMQDGSQKSDNPIVLDNVIDDAPQAPHLVMPPPTLSLLQTDFQTSYVPGTLTPIGKEPSSPNLQPLDSSTLPMPSPFPGGRDGNVSSFLDYISTPQQSAPQSVAGETRHEIPHDEADYILETSFYSSVSSYRAPAFHPTHESAFTDVRFTFGMDGAAFSRPQTSSGANEASNEPPISKEAADGAALSDPVQIKHSSIEHDRDITEAPEPIYTFLASPSVIQHHEPIETVFLSSSSEDVERNEQPDIEMEETTQKNDEEKAKIGGLDDEPARNVEREEQADIGLADERHESNNEGVLDEVFEDRPVVLDAMVDQGKVDEAEPDRSTGAVDAGIDHHTDSEDFHASQVDATPGPWTQQSAVAPEVIDLGSPSNDSDKDETSNQVVETRISVDAIQEQPHEESDRAERTIPREHVREDKLEPDHSEDAVLLEDKAPSNRSQDDVPVELNEAATRAIKPEPTEDVAIHVEVGSVTNHPDTLLTDLTSTQEDVKIESVEEAFSSFVHDDDDDDDDDVEQGDDASSIDDHSELLIAVPAEGHKVGELEFVSVPDAAPARSTRSKTKTSISPEKEAHAFAKATRARKRGSLASLSQLSQRTISPPATRSRSIITPTPTKESFSASNYNLRSQSKHHSPTKLNIASAKKTHSRKGSAQTNSSAEPSAQQASFTQDSSNTDLDFPWTNFGPSQELGTLQGKYANVPYVKDSEEGSMRSDQSLSTVQYSDDWNMNINFSDTPLPDGQVRGPESTPWKRRTASRDPTTPVTPVQNAAIQVASTTRRASQKSVSPFATQLPLSSPIKSVVSIAVASSSPRRSRRVNKDSIDLRAGADQDTELGSSPPATYQLDKSTEYALRSPRAEKNKAASANQQSVLPMTPEATQHINGESQPSFSTAQDQSLPMTPQLTQSVSAARHSFQANSSEEDDTLVQHGSGFRSTPRRDATATDIASPLDSHRPSVHSASADEADLAEVERPFVGLSTPIAYYTPLKDLLYFLNRSSKFHSAGSPDVLALVTSASTPPSRATKGPKHHTTSLHITDLSVYPSQTTVQIFRAYADALPVAEGGDVVLLRAFNVKSVNRHPCLVSADESAWCVWRYGKPHWGKKRGRFSEVRSREEVKGPAVERGEGEWGEVEKLRAWWTETVKREVEEKARRTRSKDKQGEASQSQSQT</sequence>
<feature type="region of interest" description="Disordered" evidence="1">
    <location>
        <begin position="1324"/>
        <end position="1343"/>
    </location>
</feature>
<accession>A0A9W8XCE7</accession>
<feature type="compositionally biased region" description="Basic and acidic residues" evidence="1">
    <location>
        <begin position="1262"/>
        <end position="1273"/>
    </location>
</feature>
<feature type="region of interest" description="Disordered" evidence="1">
    <location>
        <begin position="948"/>
        <end position="971"/>
    </location>
</feature>
<keyword evidence="4" id="KW-1185">Reference proteome</keyword>
<dbReference type="CDD" id="cd04497">
    <property type="entry name" value="hPOT1_OB1_like"/>
    <property type="match status" value="1"/>
</dbReference>
<feature type="region of interest" description="Disordered" evidence="1">
    <location>
        <begin position="682"/>
        <end position="908"/>
    </location>
</feature>
<evidence type="ECO:0000256" key="1">
    <source>
        <dbReference type="SAM" id="MobiDB-lite"/>
    </source>
</evidence>
<organism evidence="3 4">
    <name type="scientific">Didymosphaeria variabile</name>
    <dbReference type="NCBI Taxonomy" id="1932322"/>
    <lineage>
        <taxon>Eukaryota</taxon>
        <taxon>Fungi</taxon>
        <taxon>Dikarya</taxon>
        <taxon>Ascomycota</taxon>
        <taxon>Pezizomycotina</taxon>
        <taxon>Dothideomycetes</taxon>
        <taxon>Pleosporomycetidae</taxon>
        <taxon>Pleosporales</taxon>
        <taxon>Massarineae</taxon>
        <taxon>Didymosphaeriaceae</taxon>
        <taxon>Didymosphaeria</taxon>
    </lineage>
</organism>
<reference evidence="3" key="1">
    <citation type="submission" date="2022-10" db="EMBL/GenBank/DDBJ databases">
        <title>Tapping the CABI collections for fungal endophytes: first genome assemblies for Collariella, Neodidymelliopsis, Ascochyta clinopodiicola, Didymella pomorum, Didymosphaeria variabile, Neocosmospora piperis and Neocucurbitaria cava.</title>
        <authorList>
            <person name="Hill R."/>
        </authorList>
    </citation>
    <scope>NUCLEOTIDE SEQUENCE</scope>
    <source>
        <strain evidence="3">IMI 356815</strain>
    </source>
</reference>
<dbReference type="Proteomes" id="UP001140513">
    <property type="component" value="Unassembled WGS sequence"/>
</dbReference>
<dbReference type="RefSeq" id="XP_056066723.1">
    <property type="nucleotide sequence ID" value="XM_056219596.1"/>
</dbReference>
<dbReference type="GO" id="GO:0003677">
    <property type="term" value="F:DNA binding"/>
    <property type="evidence" value="ECO:0007669"/>
    <property type="project" value="InterPro"/>
</dbReference>
<gene>
    <name evidence="3" type="ORF">N0V89_010856</name>
</gene>
<dbReference type="GeneID" id="80914386"/>
<dbReference type="GO" id="GO:0000723">
    <property type="term" value="P:telomere maintenance"/>
    <property type="evidence" value="ECO:0007669"/>
    <property type="project" value="InterPro"/>
</dbReference>
<dbReference type="InterPro" id="IPR011564">
    <property type="entry name" value="Telomer_end-bd_POT1/Cdc13"/>
</dbReference>
<feature type="region of interest" description="Disordered" evidence="1">
    <location>
        <begin position="1590"/>
        <end position="1613"/>
    </location>
</feature>
<proteinExistence type="predicted"/>
<feature type="compositionally biased region" description="Basic and acidic residues" evidence="1">
    <location>
        <begin position="717"/>
        <end position="740"/>
    </location>
</feature>
<feature type="compositionally biased region" description="Basic and acidic residues" evidence="1">
    <location>
        <begin position="780"/>
        <end position="791"/>
    </location>
</feature>
<feature type="compositionally biased region" description="Polar residues" evidence="1">
    <location>
        <begin position="1349"/>
        <end position="1363"/>
    </location>
</feature>
<feature type="compositionally biased region" description="Basic and acidic residues" evidence="1">
    <location>
        <begin position="1590"/>
        <end position="1604"/>
    </location>
</feature>
<dbReference type="SMART" id="SM00976">
    <property type="entry name" value="Telo_bind"/>
    <property type="match status" value="1"/>
</dbReference>
<feature type="region of interest" description="Disordered" evidence="1">
    <location>
        <begin position="134"/>
        <end position="153"/>
    </location>
</feature>
<feature type="domain" description="Telomeric single stranded DNA binding POT1/Cdc13" evidence="2">
    <location>
        <begin position="1428"/>
        <end position="1583"/>
    </location>
</feature>
<feature type="region of interest" description="Disordered" evidence="1">
    <location>
        <begin position="1251"/>
        <end position="1290"/>
    </location>
</feature>
<feature type="compositionally biased region" description="Polar residues" evidence="1">
    <location>
        <begin position="609"/>
        <end position="620"/>
    </location>
</feature>
<feature type="compositionally biased region" description="Basic and acidic residues" evidence="1">
    <location>
        <begin position="432"/>
        <end position="442"/>
    </location>
</feature>
<feature type="region of interest" description="Disordered" evidence="1">
    <location>
        <begin position="432"/>
        <end position="462"/>
    </location>
</feature>
<dbReference type="OrthoDB" id="5363079at2759"/>
<evidence type="ECO:0000259" key="2">
    <source>
        <dbReference type="SMART" id="SM00976"/>
    </source>
</evidence>
<dbReference type="InterPro" id="IPR012340">
    <property type="entry name" value="NA-bd_OB-fold"/>
</dbReference>
<feature type="region of interest" description="Disordered" evidence="1">
    <location>
        <begin position="1349"/>
        <end position="1408"/>
    </location>
</feature>